<keyword evidence="3" id="KW-1185">Reference proteome</keyword>
<dbReference type="RefSeq" id="WP_395416682.1">
    <property type="nucleotide sequence ID" value="NZ_JBIPKE010000014.1"/>
</dbReference>
<gene>
    <name evidence="2" type="ORF">ACHKAR_06640</name>
</gene>
<comment type="caution">
    <text evidence="2">The sequence shown here is derived from an EMBL/GenBank/DDBJ whole genome shotgun (WGS) entry which is preliminary data.</text>
</comment>
<dbReference type="InterPro" id="IPR010359">
    <property type="entry name" value="IrrE_HExxH"/>
</dbReference>
<evidence type="ECO:0000259" key="1">
    <source>
        <dbReference type="Pfam" id="PF06114"/>
    </source>
</evidence>
<evidence type="ECO:0000313" key="2">
    <source>
        <dbReference type="EMBL" id="MFH6983108.1"/>
    </source>
</evidence>
<proteinExistence type="predicted"/>
<dbReference type="PANTHER" id="PTHR43236">
    <property type="entry name" value="ANTITOXIN HIGA1"/>
    <property type="match status" value="1"/>
</dbReference>
<name>A0ABW7N6F6_9BACT</name>
<protein>
    <submittedName>
        <fullName evidence="2">ImmA/IrrE family metallo-endopeptidase</fullName>
    </submittedName>
</protein>
<dbReference type="EMBL" id="JBIPKE010000014">
    <property type="protein sequence ID" value="MFH6983108.1"/>
    <property type="molecule type" value="Genomic_DNA"/>
</dbReference>
<dbReference type="InterPro" id="IPR052345">
    <property type="entry name" value="Rad_response_metalloprotease"/>
</dbReference>
<reference evidence="2 3" key="1">
    <citation type="journal article" date="2013" name="Int. J. Syst. Evol. Microbiol.">
        <title>Marinoscillum luteum sp. nov., isolated from marine sediment.</title>
        <authorList>
            <person name="Cha I.T."/>
            <person name="Park S.J."/>
            <person name="Kim S.J."/>
            <person name="Kim J.G."/>
            <person name="Jung M.Y."/>
            <person name="Shin K.S."/>
            <person name="Kwon K.K."/>
            <person name="Yang S.H."/>
            <person name="Seo Y.S."/>
            <person name="Rhee S.K."/>
        </authorList>
    </citation>
    <scope>NUCLEOTIDE SEQUENCE [LARGE SCALE GENOMIC DNA]</scope>
    <source>
        <strain evidence="2 3">KCTC 23939</strain>
    </source>
</reference>
<evidence type="ECO:0000313" key="3">
    <source>
        <dbReference type="Proteomes" id="UP001610063"/>
    </source>
</evidence>
<dbReference type="PANTHER" id="PTHR43236:SF1">
    <property type="entry name" value="BLL7220 PROTEIN"/>
    <property type="match status" value="1"/>
</dbReference>
<sequence length="294" mass="34476">MIELASKEDIEKISLDLLKQSKSLDVFPTPVDRLIDFSELVVSNEVDLGVVEESFFSKTSQNVFDFMQKVRGFLDRREKIIYLDLAQSVNRQNFVKLHETGHGVLPWQKQTMEFLDDDDSLDPLTNEEFEAEANYFASITLFQQDRFDSEISKLPLSLETVTHLSKQFGASVHATFRRYVERSNKRCALLVLQNITPQGDKPNCEPRNYFHSEPFRHDFGNLQWKNNLGYKWLFVQDYYYGRRFKTNGEITLDTQNGKVEFNYHFFNNTYNAFVFFFPKGERIKSRTKFIISGA</sequence>
<dbReference type="Proteomes" id="UP001610063">
    <property type="component" value="Unassembled WGS sequence"/>
</dbReference>
<organism evidence="2 3">
    <name type="scientific">Marinoscillum luteum</name>
    <dbReference type="NCBI Taxonomy" id="861051"/>
    <lineage>
        <taxon>Bacteria</taxon>
        <taxon>Pseudomonadati</taxon>
        <taxon>Bacteroidota</taxon>
        <taxon>Cytophagia</taxon>
        <taxon>Cytophagales</taxon>
        <taxon>Reichenbachiellaceae</taxon>
        <taxon>Marinoscillum</taxon>
    </lineage>
</organism>
<accession>A0ABW7N6F6</accession>
<dbReference type="Gene3D" id="1.10.10.2910">
    <property type="match status" value="1"/>
</dbReference>
<feature type="domain" description="IrrE N-terminal-like" evidence="1">
    <location>
        <begin position="72"/>
        <end position="175"/>
    </location>
</feature>
<dbReference type="Pfam" id="PF06114">
    <property type="entry name" value="Peptidase_M78"/>
    <property type="match status" value="1"/>
</dbReference>